<keyword evidence="13" id="KW-1185">Reference proteome</keyword>
<accession>A0A5C5BAY7</accession>
<keyword evidence="5" id="KW-0274">FAD</keyword>
<dbReference type="GO" id="GO:0006144">
    <property type="term" value="P:purine nucleobase metabolic process"/>
    <property type="evidence" value="ECO:0007669"/>
    <property type="project" value="UniProtKB-KW"/>
</dbReference>
<feature type="domain" description="FAD-binding" evidence="11">
    <location>
        <begin position="2"/>
        <end position="339"/>
    </location>
</feature>
<evidence type="ECO:0000313" key="12">
    <source>
        <dbReference type="EMBL" id="TNU73938.1"/>
    </source>
</evidence>
<evidence type="ECO:0000256" key="10">
    <source>
        <dbReference type="ARBA" id="ARBA00047521"/>
    </source>
</evidence>
<name>A0A5C5BAY7_9MICO</name>
<reference evidence="12 13" key="1">
    <citation type="submission" date="2019-06" db="EMBL/GenBank/DDBJ databases">
        <title>Draft genome sequence of Miniimonas arenae KCTC 19750T isolated from sea sand.</title>
        <authorList>
            <person name="Park S.-J."/>
        </authorList>
    </citation>
    <scope>NUCLEOTIDE SEQUENCE [LARGE SCALE GENOMIC DNA]</scope>
    <source>
        <strain evidence="12 13">KCTC 19750</strain>
    </source>
</reference>
<dbReference type="Gene3D" id="3.50.50.60">
    <property type="entry name" value="FAD/NAD(P)-binding domain"/>
    <property type="match status" value="1"/>
</dbReference>
<evidence type="ECO:0000256" key="9">
    <source>
        <dbReference type="ARBA" id="ARBA00035262"/>
    </source>
</evidence>
<dbReference type="GO" id="GO:0102099">
    <property type="term" value="F:FAD-dependent urate hydroxylase activity"/>
    <property type="evidence" value="ECO:0007669"/>
    <property type="project" value="UniProtKB-EC"/>
</dbReference>
<dbReference type="NCBIfam" id="NF033623">
    <property type="entry name" value="urate_HpxO"/>
    <property type="match status" value="1"/>
</dbReference>
<evidence type="ECO:0000256" key="2">
    <source>
        <dbReference type="ARBA" id="ARBA00004705"/>
    </source>
</evidence>
<evidence type="ECO:0000256" key="7">
    <source>
        <dbReference type="ARBA" id="ARBA00035121"/>
    </source>
</evidence>
<dbReference type="Proteomes" id="UP000313849">
    <property type="component" value="Unassembled WGS sequence"/>
</dbReference>
<evidence type="ECO:0000259" key="11">
    <source>
        <dbReference type="Pfam" id="PF01494"/>
    </source>
</evidence>
<gene>
    <name evidence="12" type="primary">hpxO</name>
    <name evidence="12" type="ORF">FH969_08785</name>
</gene>
<dbReference type="GO" id="GO:0019628">
    <property type="term" value="P:urate catabolic process"/>
    <property type="evidence" value="ECO:0007669"/>
    <property type="project" value="InterPro"/>
</dbReference>
<dbReference type="AlphaFoldDB" id="A0A5C5BAY7"/>
<evidence type="ECO:0000256" key="4">
    <source>
        <dbReference type="ARBA" id="ARBA00022631"/>
    </source>
</evidence>
<dbReference type="Pfam" id="PF01494">
    <property type="entry name" value="FAD_binding_3"/>
    <property type="match status" value="1"/>
</dbReference>
<evidence type="ECO:0000256" key="1">
    <source>
        <dbReference type="ARBA" id="ARBA00001974"/>
    </source>
</evidence>
<evidence type="ECO:0000256" key="8">
    <source>
        <dbReference type="ARBA" id="ARBA00035128"/>
    </source>
</evidence>
<dbReference type="OrthoDB" id="9782160at2"/>
<comment type="caution">
    <text evidence="12">The sequence shown here is derived from an EMBL/GenBank/DDBJ whole genome shotgun (WGS) entry which is preliminary data.</text>
</comment>
<comment type="pathway">
    <text evidence="2">Purine metabolism; urate degradation.</text>
</comment>
<protein>
    <recommendedName>
        <fullName evidence="9">FAD-dependent urate hydroxylase</fullName>
        <ecNumber evidence="8">1.14.13.113</ecNumber>
    </recommendedName>
</protein>
<dbReference type="PRINTS" id="PR00420">
    <property type="entry name" value="RNGMNOXGNASE"/>
</dbReference>
<dbReference type="InterPro" id="IPR002938">
    <property type="entry name" value="FAD-bd"/>
</dbReference>
<organism evidence="12 13">
    <name type="scientific">Miniimonas arenae</name>
    <dbReference type="NCBI Taxonomy" id="676201"/>
    <lineage>
        <taxon>Bacteria</taxon>
        <taxon>Bacillati</taxon>
        <taxon>Actinomycetota</taxon>
        <taxon>Actinomycetes</taxon>
        <taxon>Micrococcales</taxon>
        <taxon>Beutenbergiaceae</taxon>
        <taxon>Miniimonas</taxon>
    </lineage>
</organism>
<dbReference type="PANTHER" id="PTHR46496">
    <property type="match status" value="1"/>
</dbReference>
<dbReference type="EMBL" id="VENP01000029">
    <property type="protein sequence ID" value="TNU73938.1"/>
    <property type="molecule type" value="Genomic_DNA"/>
</dbReference>
<evidence type="ECO:0000256" key="5">
    <source>
        <dbReference type="ARBA" id="ARBA00022827"/>
    </source>
</evidence>
<dbReference type="SUPFAM" id="SSF51905">
    <property type="entry name" value="FAD/NAD(P)-binding domain"/>
    <property type="match status" value="1"/>
</dbReference>
<evidence type="ECO:0000256" key="6">
    <source>
        <dbReference type="ARBA" id="ARBA00023002"/>
    </source>
</evidence>
<dbReference type="EC" id="1.14.13.113" evidence="8"/>
<dbReference type="GO" id="GO:0071949">
    <property type="term" value="F:FAD binding"/>
    <property type="evidence" value="ECO:0007669"/>
    <property type="project" value="InterPro"/>
</dbReference>
<dbReference type="PANTHER" id="PTHR46496:SF1">
    <property type="entry name" value="ZEAXANTHIN EPOXIDASE, CHLOROPLASTIC"/>
    <property type="match status" value="1"/>
</dbReference>
<comment type="cofactor">
    <cofactor evidence="1">
        <name>FAD</name>
        <dbReference type="ChEBI" id="CHEBI:57692"/>
    </cofactor>
</comment>
<dbReference type="GO" id="GO:0004846">
    <property type="term" value="F:urate oxidase activity"/>
    <property type="evidence" value="ECO:0007669"/>
    <property type="project" value="InterPro"/>
</dbReference>
<evidence type="ECO:0000313" key="13">
    <source>
        <dbReference type="Proteomes" id="UP000313849"/>
    </source>
</evidence>
<comment type="similarity">
    <text evidence="7">Belongs to the FAD-dependent urate hydroxylase family.</text>
</comment>
<keyword evidence="6" id="KW-0560">Oxidoreductase</keyword>
<evidence type="ECO:0000256" key="3">
    <source>
        <dbReference type="ARBA" id="ARBA00022630"/>
    </source>
</evidence>
<keyword evidence="4" id="KW-0659">Purine metabolism</keyword>
<dbReference type="InterPro" id="IPR036188">
    <property type="entry name" value="FAD/NAD-bd_sf"/>
</dbReference>
<dbReference type="InterPro" id="IPR047712">
    <property type="entry name" value="HpxO"/>
</dbReference>
<comment type="catalytic activity">
    <reaction evidence="10">
        <text>urate + NADH + O2 + H(+) = 5-hydroxyisourate + NAD(+) + H2O</text>
        <dbReference type="Rhea" id="RHEA:27329"/>
        <dbReference type="ChEBI" id="CHEBI:15377"/>
        <dbReference type="ChEBI" id="CHEBI:15378"/>
        <dbReference type="ChEBI" id="CHEBI:15379"/>
        <dbReference type="ChEBI" id="CHEBI:17775"/>
        <dbReference type="ChEBI" id="CHEBI:18072"/>
        <dbReference type="ChEBI" id="CHEBI:57540"/>
        <dbReference type="ChEBI" id="CHEBI:57945"/>
        <dbReference type="EC" id="1.14.13.113"/>
    </reaction>
</comment>
<dbReference type="RefSeq" id="WP_139987001.1">
    <property type="nucleotide sequence ID" value="NZ_VENP01000029.1"/>
</dbReference>
<proteinExistence type="inferred from homology"/>
<keyword evidence="3" id="KW-0285">Flavoprotein</keyword>
<sequence>MKAIVVGAGMGGTSAALGLRKIGWDVEILERVREVRPVGAAISIWSNGVKCLNYLGVGEQVAKLGGDMASMAYYDAFTGATMTQFSLAPLVEHVGQRPYPVARGDLQRMLMDAVGADSIRLGTEVVDVTQDDDGVTAHLADGTEVHGDLLIGADGAHSKIRQYVLGGPTTRRYSGYVNYNGLVPALPEIGPADQWSQWVGNGMRVSVMPVADERFYFFLDVVLPVGLPSERATLREELTGYFAGWAPPVQALMAAIDVERTNRVEIHDIEPFFTWTKGRVALLGDAGHSTTPDIGQGGCAAFEDAVELSWQLATNTLGVEDALRRYEARRAPRTAELVLRARGRCDVTHGKDPDATAAWYSELRASDGTDIIRGIEKNIVGGPFG</sequence>